<dbReference type="RefSeq" id="WP_092116743.1">
    <property type="nucleotide sequence ID" value="NZ_FMXO01000002.1"/>
</dbReference>
<dbReference type="PANTHER" id="PTHR11228">
    <property type="entry name" value="RADICAL SAM DOMAIN PROTEIN"/>
    <property type="match status" value="1"/>
</dbReference>
<evidence type="ECO:0000256" key="6">
    <source>
        <dbReference type="PROSITE-ProRule" id="PRU00339"/>
    </source>
</evidence>
<dbReference type="GO" id="GO:0046872">
    <property type="term" value="F:metal ion binding"/>
    <property type="evidence" value="ECO:0007669"/>
    <property type="project" value="UniProtKB-KW"/>
</dbReference>
<feature type="repeat" description="TPR" evidence="6">
    <location>
        <begin position="338"/>
        <end position="371"/>
    </location>
</feature>
<sequence length="410" mass="45861">MMNAEQMPTAHVLGAMTGNRLASPNNLMWNMTRKCNFRCSYCYYPHDASPVTDVLPVEPVLKLLDENPVQYSEIGGVTDQRDRSWVVGLTGGEPLLYPGFIDICQALTRNHYIGLDSNLSISSRVRDFVEKIDPSRVSYVYASLHIEERERVKGVDSFISNVVLFLQKGFNIIVNCVLHPTLVDRFPEMLDYFARQGVSIVPRPFKGEHAGKRYPEAYGPEVRAIFAGHPQAGAKMVYNFKEVPCYGGMAFTRMEPDGTILRCSGDKTQLGNVRDSVHLHSRPLPCRVSKCPCRGLDWVVLSPEQQAFVEGLRLAVTGDRQAARGAWERCIALNPAMSNAWNNLGLLDWEDGNPDLAGKRFQKALDIHPGHDLYLRNLHLHKEFAPFLSNEVAPHGAGVRNSGIPTEYPP</sequence>
<accession>A0A1G6AK45</accession>
<organism evidence="8 9">
    <name type="scientific">Desulfonatronum thiosulfatophilum</name>
    <dbReference type="NCBI Taxonomy" id="617002"/>
    <lineage>
        <taxon>Bacteria</taxon>
        <taxon>Pseudomonadati</taxon>
        <taxon>Thermodesulfobacteriota</taxon>
        <taxon>Desulfovibrionia</taxon>
        <taxon>Desulfovibrionales</taxon>
        <taxon>Desulfonatronaceae</taxon>
        <taxon>Desulfonatronum</taxon>
    </lineage>
</organism>
<keyword evidence="6" id="KW-0802">TPR repeat</keyword>
<dbReference type="SUPFAM" id="SSF102114">
    <property type="entry name" value="Radical SAM enzymes"/>
    <property type="match status" value="1"/>
</dbReference>
<dbReference type="EMBL" id="FMXO01000002">
    <property type="protein sequence ID" value="SDB08781.1"/>
    <property type="molecule type" value="Genomic_DNA"/>
</dbReference>
<proteinExistence type="predicted"/>
<evidence type="ECO:0000313" key="9">
    <source>
        <dbReference type="Proteomes" id="UP000198771"/>
    </source>
</evidence>
<dbReference type="GO" id="GO:0003824">
    <property type="term" value="F:catalytic activity"/>
    <property type="evidence" value="ECO:0007669"/>
    <property type="project" value="InterPro"/>
</dbReference>
<evidence type="ECO:0000256" key="1">
    <source>
        <dbReference type="ARBA" id="ARBA00001966"/>
    </source>
</evidence>
<evidence type="ECO:0000256" key="2">
    <source>
        <dbReference type="ARBA" id="ARBA00022691"/>
    </source>
</evidence>
<dbReference type="Pfam" id="PF04055">
    <property type="entry name" value="Radical_SAM"/>
    <property type="match status" value="1"/>
</dbReference>
<protein>
    <submittedName>
        <fullName evidence="8">Radical SAM superfamily enzyme, MoaA/NifB/PqqE/SkfB family</fullName>
    </submittedName>
</protein>
<dbReference type="InterPro" id="IPR011990">
    <property type="entry name" value="TPR-like_helical_dom_sf"/>
</dbReference>
<dbReference type="InterPro" id="IPR050377">
    <property type="entry name" value="Radical_SAM_PqqE_MftC-like"/>
</dbReference>
<dbReference type="AlphaFoldDB" id="A0A1G6AK45"/>
<keyword evidence="5" id="KW-0411">Iron-sulfur</keyword>
<reference evidence="8 9" key="1">
    <citation type="submission" date="2016-10" db="EMBL/GenBank/DDBJ databases">
        <authorList>
            <person name="de Groot N.N."/>
        </authorList>
    </citation>
    <scope>NUCLEOTIDE SEQUENCE [LARGE SCALE GENOMIC DNA]</scope>
    <source>
        <strain evidence="8 9">ASO4-2</strain>
    </source>
</reference>
<name>A0A1G6AK45_9BACT</name>
<dbReference type="SFLD" id="SFLDG01067">
    <property type="entry name" value="SPASM/twitch_domain_containing"/>
    <property type="match status" value="1"/>
</dbReference>
<dbReference type="InterPro" id="IPR007197">
    <property type="entry name" value="rSAM"/>
</dbReference>
<dbReference type="Proteomes" id="UP000198771">
    <property type="component" value="Unassembled WGS sequence"/>
</dbReference>
<dbReference type="SUPFAM" id="SSF48452">
    <property type="entry name" value="TPR-like"/>
    <property type="match status" value="1"/>
</dbReference>
<keyword evidence="4" id="KW-0408">Iron</keyword>
<dbReference type="OrthoDB" id="9782387at2"/>
<dbReference type="CDD" id="cd01335">
    <property type="entry name" value="Radical_SAM"/>
    <property type="match status" value="1"/>
</dbReference>
<evidence type="ECO:0000256" key="4">
    <source>
        <dbReference type="ARBA" id="ARBA00023004"/>
    </source>
</evidence>
<dbReference type="PROSITE" id="PS50005">
    <property type="entry name" value="TPR"/>
    <property type="match status" value="1"/>
</dbReference>
<dbReference type="InterPro" id="IPR058240">
    <property type="entry name" value="rSAM_sf"/>
</dbReference>
<feature type="domain" description="Radical SAM core" evidence="7">
    <location>
        <begin position="21"/>
        <end position="241"/>
    </location>
</feature>
<evidence type="ECO:0000259" key="7">
    <source>
        <dbReference type="PROSITE" id="PS51918"/>
    </source>
</evidence>
<evidence type="ECO:0000313" key="8">
    <source>
        <dbReference type="EMBL" id="SDB08781.1"/>
    </source>
</evidence>
<dbReference type="Gene3D" id="1.25.40.10">
    <property type="entry name" value="Tetratricopeptide repeat domain"/>
    <property type="match status" value="1"/>
</dbReference>
<keyword evidence="3" id="KW-0479">Metal-binding</keyword>
<keyword evidence="2" id="KW-0949">S-adenosyl-L-methionine</keyword>
<dbReference type="InterPro" id="IPR013785">
    <property type="entry name" value="Aldolase_TIM"/>
</dbReference>
<dbReference type="GO" id="GO:0051536">
    <property type="term" value="F:iron-sulfur cluster binding"/>
    <property type="evidence" value="ECO:0007669"/>
    <property type="project" value="UniProtKB-KW"/>
</dbReference>
<dbReference type="PROSITE" id="PS51918">
    <property type="entry name" value="RADICAL_SAM"/>
    <property type="match status" value="1"/>
</dbReference>
<dbReference type="SFLD" id="SFLDS00029">
    <property type="entry name" value="Radical_SAM"/>
    <property type="match status" value="1"/>
</dbReference>
<dbReference type="Gene3D" id="3.20.20.70">
    <property type="entry name" value="Aldolase class I"/>
    <property type="match status" value="1"/>
</dbReference>
<comment type="cofactor">
    <cofactor evidence="1">
        <name>[4Fe-4S] cluster</name>
        <dbReference type="ChEBI" id="CHEBI:49883"/>
    </cofactor>
</comment>
<keyword evidence="9" id="KW-1185">Reference proteome</keyword>
<gene>
    <name evidence="8" type="ORF">SAMN05660653_00424</name>
</gene>
<evidence type="ECO:0000256" key="5">
    <source>
        <dbReference type="ARBA" id="ARBA00023014"/>
    </source>
</evidence>
<evidence type="ECO:0000256" key="3">
    <source>
        <dbReference type="ARBA" id="ARBA00022723"/>
    </source>
</evidence>
<dbReference type="STRING" id="617002.SAMN05660653_00424"/>
<dbReference type="InterPro" id="IPR019734">
    <property type="entry name" value="TPR_rpt"/>
</dbReference>
<dbReference type="PANTHER" id="PTHR11228:SF7">
    <property type="entry name" value="PQQA PEPTIDE CYCLASE"/>
    <property type="match status" value="1"/>
</dbReference>